<dbReference type="AlphaFoldDB" id="A0AAE4VKP8"/>
<evidence type="ECO:0000313" key="8">
    <source>
        <dbReference type="EMBL" id="MDZ5761183.1"/>
    </source>
</evidence>
<keyword evidence="3 7" id="KW-0699">rRNA-binding</keyword>
<dbReference type="GO" id="GO:1990904">
    <property type="term" value="C:ribonucleoprotein complex"/>
    <property type="evidence" value="ECO:0007669"/>
    <property type="project" value="UniProtKB-KW"/>
</dbReference>
<evidence type="ECO:0000313" key="9">
    <source>
        <dbReference type="Proteomes" id="UP001289135"/>
    </source>
</evidence>
<evidence type="ECO:0000256" key="4">
    <source>
        <dbReference type="ARBA" id="ARBA00022980"/>
    </source>
</evidence>
<organism evidence="8 9">
    <name type="scientific">Lyticum sinuosum</name>
    <dbReference type="NCBI Taxonomy" id="1332059"/>
    <lineage>
        <taxon>Bacteria</taxon>
        <taxon>Pseudomonadati</taxon>
        <taxon>Pseudomonadota</taxon>
        <taxon>Alphaproteobacteria</taxon>
        <taxon>Rickettsiales</taxon>
        <taxon>Lyticum</taxon>
    </lineage>
</organism>
<dbReference type="GO" id="GO:0003735">
    <property type="term" value="F:structural constituent of ribosome"/>
    <property type="evidence" value="ECO:0007669"/>
    <property type="project" value="InterPro"/>
</dbReference>
<dbReference type="GO" id="GO:0019843">
    <property type="term" value="F:rRNA binding"/>
    <property type="evidence" value="ECO:0007669"/>
    <property type="project" value="UniProtKB-KW"/>
</dbReference>
<comment type="subunit">
    <text evidence="7">Part of the 50S ribosomal subunit.</text>
</comment>
<dbReference type="Proteomes" id="UP001289135">
    <property type="component" value="Unassembled WGS sequence"/>
</dbReference>
<name>A0AAE4VKP8_9RICK</name>
<dbReference type="Pfam" id="PF00252">
    <property type="entry name" value="Ribosomal_L16"/>
    <property type="match status" value="1"/>
</dbReference>
<dbReference type="InterPro" id="IPR047873">
    <property type="entry name" value="Ribosomal_uL16"/>
</dbReference>
<dbReference type="PANTHER" id="PTHR12220">
    <property type="entry name" value="50S/60S RIBOSOMAL PROTEIN L16"/>
    <property type="match status" value="1"/>
</dbReference>
<dbReference type="PANTHER" id="PTHR12220:SF13">
    <property type="entry name" value="LARGE RIBOSOMAL SUBUNIT PROTEIN UL16M"/>
    <property type="match status" value="1"/>
</dbReference>
<keyword evidence="9" id="KW-1185">Reference proteome</keyword>
<keyword evidence="2 7" id="KW-0820">tRNA-binding</keyword>
<dbReference type="GO" id="GO:0006412">
    <property type="term" value="P:translation"/>
    <property type="evidence" value="ECO:0007669"/>
    <property type="project" value="InterPro"/>
</dbReference>
<evidence type="ECO:0000256" key="7">
    <source>
        <dbReference type="RuleBase" id="RU004414"/>
    </source>
</evidence>
<keyword evidence="5 6" id="KW-0687">Ribonucleoprotein</keyword>
<dbReference type="GO" id="GO:0000049">
    <property type="term" value="F:tRNA binding"/>
    <property type="evidence" value="ECO:0007669"/>
    <property type="project" value="UniProtKB-KW"/>
</dbReference>
<dbReference type="InterPro" id="IPR016180">
    <property type="entry name" value="Ribosomal_uL16_dom"/>
</dbReference>
<protein>
    <recommendedName>
        <fullName evidence="7">50S ribosomal protein L16</fullName>
    </recommendedName>
</protein>
<dbReference type="PRINTS" id="PR00060">
    <property type="entry name" value="RIBOSOMALL16"/>
</dbReference>
<evidence type="ECO:0000256" key="5">
    <source>
        <dbReference type="ARBA" id="ARBA00023274"/>
    </source>
</evidence>
<dbReference type="CDD" id="cd01433">
    <property type="entry name" value="Ribosomal_L16_L10e"/>
    <property type="match status" value="1"/>
</dbReference>
<proteinExistence type="inferred from homology"/>
<comment type="caution">
    <text evidence="8">The sequence shown here is derived from an EMBL/GenBank/DDBJ whole genome shotgun (WGS) entry which is preliminary data.</text>
</comment>
<dbReference type="SUPFAM" id="SSF54686">
    <property type="entry name" value="Ribosomal protein L16p/L10e"/>
    <property type="match status" value="1"/>
</dbReference>
<dbReference type="InterPro" id="IPR000114">
    <property type="entry name" value="Ribosomal_uL16_bact-type"/>
</dbReference>
<dbReference type="EMBL" id="JARGYU010000001">
    <property type="protein sequence ID" value="MDZ5761183.1"/>
    <property type="molecule type" value="Genomic_DNA"/>
</dbReference>
<dbReference type="GO" id="GO:0005840">
    <property type="term" value="C:ribosome"/>
    <property type="evidence" value="ECO:0007669"/>
    <property type="project" value="UniProtKB-KW"/>
</dbReference>
<sequence>MSSKQRKKVHRGRIKGYNYQCNKLAFGDFGLKVQEPFILTEKQKEACRRLIRRGTSRSGEVWSRCSTDTPYTKKPVGTRMGGGASAVEYYGTKVKPGTIIFEMYGVDEKTAREIFSKVAYKLPIKKFKFVKNNFE</sequence>
<evidence type="ECO:0000256" key="3">
    <source>
        <dbReference type="ARBA" id="ARBA00022730"/>
    </source>
</evidence>
<keyword evidence="4 6" id="KW-0689">Ribosomal protein</keyword>
<gene>
    <name evidence="8" type="ORF">Lyticum_00350</name>
</gene>
<comment type="function">
    <text evidence="7">Binds 23S rRNA and is also seen to make contacts with the A and possibly P site tRNAs.</text>
</comment>
<keyword evidence="7" id="KW-0694">RNA-binding</keyword>
<accession>A0AAE4VKP8</accession>
<dbReference type="RefSeq" id="WP_322498602.1">
    <property type="nucleotide sequence ID" value="NZ_JARGYU010000001.1"/>
</dbReference>
<evidence type="ECO:0000256" key="2">
    <source>
        <dbReference type="ARBA" id="ARBA00022555"/>
    </source>
</evidence>
<comment type="similarity">
    <text evidence="1 6">Belongs to the universal ribosomal protein uL16 family.</text>
</comment>
<reference evidence="8" key="1">
    <citation type="submission" date="2023-02" db="EMBL/GenBank/DDBJ databases">
        <title>Host association and intracellularity evolved multiple times independently in the Rickettsiales.</title>
        <authorList>
            <person name="Castelli M."/>
            <person name="Nardi T."/>
            <person name="Gammuto L."/>
            <person name="Bellinzona G."/>
            <person name="Sabaneyeva E."/>
            <person name="Potekhin A."/>
            <person name="Serra V."/>
            <person name="Petroni G."/>
            <person name="Sassera D."/>
        </authorList>
    </citation>
    <scope>NUCLEOTIDE SEQUENCE</scope>
    <source>
        <strain evidence="8">USBL-36I1</strain>
    </source>
</reference>
<evidence type="ECO:0000256" key="1">
    <source>
        <dbReference type="ARBA" id="ARBA00008931"/>
    </source>
</evidence>
<dbReference type="NCBIfam" id="TIGR01164">
    <property type="entry name" value="rplP_bact"/>
    <property type="match status" value="1"/>
</dbReference>
<evidence type="ECO:0000256" key="6">
    <source>
        <dbReference type="RuleBase" id="RU004413"/>
    </source>
</evidence>
<dbReference type="Gene3D" id="3.90.1170.10">
    <property type="entry name" value="Ribosomal protein L10e/L16"/>
    <property type="match status" value="1"/>
</dbReference>
<dbReference type="InterPro" id="IPR036920">
    <property type="entry name" value="Ribosomal_uL16_sf"/>
</dbReference>